<dbReference type="PANTHER" id="PTHR43478">
    <property type="entry name" value="NA+/H+ ANTIPORTER-RELATED"/>
    <property type="match status" value="1"/>
</dbReference>
<evidence type="ECO:0000256" key="5">
    <source>
        <dbReference type="ARBA" id="ARBA00023136"/>
    </source>
</evidence>
<evidence type="ECO:0000313" key="9">
    <source>
        <dbReference type="Proteomes" id="UP001447842"/>
    </source>
</evidence>
<evidence type="ECO:0000313" key="8">
    <source>
        <dbReference type="EMBL" id="XAU15656.1"/>
    </source>
</evidence>
<feature type="transmembrane region" description="Helical" evidence="6">
    <location>
        <begin position="439"/>
        <end position="458"/>
    </location>
</feature>
<feature type="transmembrane region" description="Helical" evidence="6">
    <location>
        <begin position="111"/>
        <end position="135"/>
    </location>
</feature>
<feature type="transmembrane region" description="Helical" evidence="6">
    <location>
        <begin position="14"/>
        <end position="41"/>
    </location>
</feature>
<accession>A0ABZ3HAW1</accession>
<feature type="transmembrane region" description="Helical" evidence="6">
    <location>
        <begin position="245"/>
        <end position="265"/>
    </location>
</feature>
<protein>
    <submittedName>
        <fullName evidence="8">Na+/H+ antiporter NhaC family protein</fullName>
    </submittedName>
</protein>
<feature type="transmembrane region" description="Helical" evidence="6">
    <location>
        <begin position="53"/>
        <end position="76"/>
    </location>
</feature>
<proteinExistence type="predicted"/>
<dbReference type="RefSeq" id="WP_345973057.1">
    <property type="nucleotide sequence ID" value="NZ_CP147920.1"/>
</dbReference>
<feature type="transmembrane region" description="Helical" evidence="6">
    <location>
        <begin position="314"/>
        <end position="332"/>
    </location>
</feature>
<dbReference type="InterPro" id="IPR018461">
    <property type="entry name" value="Na/H_Antiport_NhaC-like_C"/>
</dbReference>
<gene>
    <name evidence="8" type="ORF">WCY31_02910</name>
</gene>
<dbReference type="PANTHER" id="PTHR43478:SF1">
    <property type="entry name" value="NA+_H+ ANTIPORTER NHAC-LIKE C-TERMINAL DOMAIN-CONTAINING PROTEIN"/>
    <property type="match status" value="1"/>
</dbReference>
<evidence type="ECO:0000256" key="6">
    <source>
        <dbReference type="SAM" id="Phobius"/>
    </source>
</evidence>
<keyword evidence="9" id="KW-1185">Reference proteome</keyword>
<dbReference type="EMBL" id="CP147920">
    <property type="protein sequence ID" value="XAU15656.1"/>
    <property type="molecule type" value="Genomic_DNA"/>
</dbReference>
<evidence type="ECO:0000259" key="7">
    <source>
        <dbReference type="Pfam" id="PF03553"/>
    </source>
</evidence>
<organism evidence="8 9">
    <name type="scientific">Sulfurimonas diazotrophicus</name>
    <dbReference type="NCBI Taxonomy" id="3131939"/>
    <lineage>
        <taxon>Bacteria</taxon>
        <taxon>Pseudomonadati</taxon>
        <taxon>Campylobacterota</taxon>
        <taxon>Epsilonproteobacteria</taxon>
        <taxon>Campylobacterales</taxon>
        <taxon>Sulfurimonadaceae</taxon>
        <taxon>Sulfurimonas</taxon>
    </lineage>
</organism>
<evidence type="ECO:0000256" key="2">
    <source>
        <dbReference type="ARBA" id="ARBA00022475"/>
    </source>
</evidence>
<keyword evidence="5 6" id="KW-0472">Membrane</keyword>
<evidence type="ECO:0000256" key="1">
    <source>
        <dbReference type="ARBA" id="ARBA00004651"/>
    </source>
</evidence>
<keyword evidence="4 6" id="KW-1133">Transmembrane helix</keyword>
<dbReference type="Proteomes" id="UP001447842">
    <property type="component" value="Chromosome"/>
</dbReference>
<keyword evidence="2" id="KW-1003">Cell membrane</keyword>
<feature type="transmembrane region" description="Helical" evidence="6">
    <location>
        <begin position="156"/>
        <end position="187"/>
    </location>
</feature>
<reference evidence="8 9" key="1">
    <citation type="submission" date="2024-03" db="EMBL/GenBank/DDBJ databases">
        <title>Sulfurimonas sp. HSL3-1.</title>
        <authorList>
            <person name="Wang S."/>
        </authorList>
    </citation>
    <scope>NUCLEOTIDE SEQUENCE [LARGE SCALE GENOMIC DNA]</scope>
    <source>
        <strain evidence="8 9">HSL3-1</strain>
    </source>
</reference>
<feature type="transmembrane region" description="Helical" evidence="6">
    <location>
        <begin position="352"/>
        <end position="376"/>
    </location>
</feature>
<dbReference type="Pfam" id="PF03553">
    <property type="entry name" value="Na_H_antiporter"/>
    <property type="match status" value="1"/>
</dbReference>
<feature type="domain" description="Na+/H+ antiporter NhaC-like C-terminal" evidence="7">
    <location>
        <begin position="174"/>
        <end position="455"/>
    </location>
</feature>
<feature type="transmembrane region" description="Helical" evidence="6">
    <location>
        <begin position="193"/>
        <end position="217"/>
    </location>
</feature>
<comment type="subcellular location">
    <subcellularLocation>
        <location evidence="1">Cell membrane</location>
        <topology evidence="1">Multi-pass membrane protein</topology>
    </subcellularLocation>
</comment>
<evidence type="ECO:0000256" key="3">
    <source>
        <dbReference type="ARBA" id="ARBA00022692"/>
    </source>
</evidence>
<feature type="transmembrane region" description="Helical" evidence="6">
    <location>
        <begin position="277"/>
        <end position="293"/>
    </location>
</feature>
<keyword evidence="3 6" id="KW-0812">Transmembrane</keyword>
<sequence>MTYTPDVFSLLPPVAAIVLALLTRQVLLSLAVGTLAGILVYTHFDPAAAVIEIGALFAGLFTTPWILKTLGFAVLVGSVMELVRRSGGIDGFVHLLQERYKMLRSRRGALLLVYVTGLVIFIESSITSLIAGAIGRPLAGRFGFSREKLAYVCDSTAAPVCSLLVINGWGALLLGLITTQIAAGYLYGDAVNILVHSVVFNFYAMIALVLTFSVIWFEWDIGPMRRCSAEHGPYEQEGRHGDASLMIVPLLLMVAGVFLFLWISGGGDLLKGSGSSAVFYTMLLTLGGIALQYRLKQAISWQEYWDAAVSGARALIPIAAILLFAFAIGKVIDLVGTGSYLAGFLEEGMAHAWLPAAVFVLASIMAFATGTSWGTFSVMLPIAVVMGAAGESYMPLLIGAVISGGVFGDHCSPISDTTIISSLAAGCDHIDHVRTQLPYALLAGGAALLMFLAVGYGIEGI</sequence>
<evidence type="ECO:0000256" key="4">
    <source>
        <dbReference type="ARBA" id="ARBA00022989"/>
    </source>
</evidence>
<name>A0ABZ3HAW1_9BACT</name>